<keyword evidence="2" id="KW-1185">Reference proteome</keyword>
<sequence length="268" mass="29392">MRLYSQIPESVKSSSSSRKSKSSRDSDVKYIILARDGMISPVGRAVDKSAPRHIRQTAPERVVQLQAAHIMPFKLAKYSTMQSLLSMFAGTSIEAILRDRGINSPSNIFCTDHSTHQSFDLFIIGVEYLNGQYRLRKIVPEDADEGPFMSHCQDGDQVIFGTGTQGNAIDLPDGELFNIHLAIARVLHASGAGEVINNILQDEENYNDGIVEDEASAARISAFAVRMALLRMQSGDSTESASQDDSVDNSGNKQQERVKGILRVSTNS</sequence>
<gene>
    <name evidence="1" type="ORF">V1525DRAFT_418565</name>
</gene>
<evidence type="ECO:0000313" key="1">
    <source>
        <dbReference type="EMBL" id="KAK9238446.1"/>
    </source>
</evidence>
<comment type="caution">
    <text evidence="1">The sequence shown here is derived from an EMBL/GenBank/DDBJ whole genome shotgun (WGS) entry which is preliminary data.</text>
</comment>
<organism evidence="1 2">
    <name type="scientific">Lipomyces kononenkoae</name>
    <name type="common">Yeast</name>
    <dbReference type="NCBI Taxonomy" id="34357"/>
    <lineage>
        <taxon>Eukaryota</taxon>
        <taxon>Fungi</taxon>
        <taxon>Dikarya</taxon>
        <taxon>Ascomycota</taxon>
        <taxon>Saccharomycotina</taxon>
        <taxon>Lipomycetes</taxon>
        <taxon>Lipomycetales</taxon>
        <taxon>Lipomycetaceae</taxon>
        <taxon>Lipomyces</taxon>
    </lineage>
</organism>
<protein>
    <submittedName>
        <fullName evidence="1">Uncharacterized protein</fullName>
    </submittedName>
</protein>
<evidence type="ECO:0000313" key="2">
    <source>
        <dbReference type="Proteomes" id="UP001433508"/>
    </source>
</evidence>
<name>A0ACC3T4B1_LIPKO</name>
<reference evidence="2" key="1">
    <citation type="journal article" date="2024" name="Front. Bioeng. Biotechnol.">
        <title>Genome-scale model development and genomic sequencing of the oleaginous clade Lipomyces.</title>
        <authorList>
            <person name="Czajka J.J."/>
            <person name="Han Y."/>
            <person name="Kim J."/>
            <person name="Mondo S.J."/>
            <person name="Hofstad B.A."/>
            <person name="Robles A."/>
            <person name="Haridas S."/>
            <person name="Riley R."/>
            <person name="LaButti K."/>
            <person name="Pangilinan J."/>
            <person name="Andreopoulos W."/>
            <person name="Lipzen A."/>
            <person name="Yan J."/>
            <person name="Wang M."/>
            <person name="Ng V."/>
            <person name="Grigoriev I.V."/>
            <person name="Spatafora J.W."/>
            <person name="Magnuson J.K."/>
            <person name="Baker S.E."/>
            <person name="Pomraning K.R."/>
        </authorList>
    </citation>
    <scope>NUCLEOTIDE SEQUENCE [LARGE SCALE GENOMIC DNA]</scope>
    <source>
        <strain evidence="2">CBS 7786</strain>
    </source>
</reference>
<proteinExistence type="predicted"/>
<dbReference type="Proteomes" id="UP001433508">
    <property type="component" value="Unassembled WGS sequence"/>
</dbReference>
<accession>A0ACC3T4B1</accession>
<dbReference type="EMBL" id="MU971356">
    <property type="protein sequence ID" value="KAK9238446.1"/>
    <property type="molecule type" value="Genomic_DNA"/>
</dbReference>